<name>A0A9P6WDZ1_MAUEX</name>
<sequence>MEDDDIEDDNNDNNNNNDSIIEQDMDAFRSSTATPSIDTNGHQDKKLKTNNNILSKSSNSNSTTGQPKKVPLHLLEKRRLGRIKAAEEFAKKLKQVGINKVDNENVFPTGKFKTIQLINQKNYSSDYLKKDDQIFTLRERKFLRNKIINNSTNDSTTTNNNSDINISQWTEQDYKDLADTTFNNKSIKYNHEQIDLNDPTNTIVIQLGSTSLKIGFALDDTPIIVPNCIAIPTNSIEMDTHNSSNNWFNHEQPQEFAELKSQLYQSFKERMRYYKRRIQPNSQEQVKSFNAQATPETVSLQKDPAYIPWITNENSPIDSASNTKCLYGDEAILASEPWFNHRKPFASSGSFNLMSDDYTSLQELLGDVTNLLNYSLKKLFKRYRDQLIERKREEQEDNNNEDEPMTSSLPIKENNFESQRFKAILVIPDLFQKSHVETMIRLLITELPFQAVAIIQESLANCYGAGLGTSTCVVNIGSSSTNVVCVDEGSVVENSVVKLDYGGDDITKLFSILLKQNNFPYHEWDPNTVAGWYLAETLKKNLVTFQDDGVAVQLTNFLKRMPNEPIEKYEFKIFDEVMLAPLALFYPQIFKLLKKNINNDEKLAKNYKNLKLQLPASQDFFTDDSNDLNSISQEETIHDSNLKLDETPDAYTDIHDELNLLKKLLNVNDKLDELVPMTPDDTILNMLPLDKAIIQSITNGSLTMDPSKMSTYYSNILVVGGSSNIEAFDFMLTDRINIWRPRLLAHQTFPTFYENLVKKIKEHEKQFNADKSKNSTSSTTINDNDDEKIDENKDFTQDENEVTTEADTVTDSKSVLQSEIDSLINEELQKFIGEFDKSANNNDHYSPVTVIPPPREMDPASLCWKGGSVLAQVKLVEELFITYSDWDMHGSRILQYKCIFPY</sequence>
<dbReference type="SUPFAM" id="SSF53067">
    <property type="entry name" value="Actin-like ATPase domain"/>
    <property type="match status" value="2"/>
</dbReference>
<accession>A0A9P6WDZ1</accession>
<feature type="compositionally biased region" description="Acidic residues" evidence="2">
    <location>
        <begin position="1"/>
        <end position="11"/>
    </location>
</feature>
<evidence type="ECO:0000313" key="3">
    <source>
        <dbReference type="EMBL" id="KAG0671703.1"/>
    </source>
</evidence>
<comment type="caution">
    <text evidence="3">The sequence shown here is derived from an EMBL/GenBank/DDBJ whole genome shotgun (WGS) entry which is preliminary data.</text>
</comment>
<reference evidence="3 4" key="1">
    <citation type="submission" date="2020-11" db="EMBL/GenBank/DDBJ databases">
        <title>Kefir isolates.</title>
        <authorList>
            <person name="Marcisauskas S."/>
            <person name="Kim Y."/>
            <person name="Blasche S."/>
        </authorList>
    </citation>
    <scope>NUCLEOTIDE SEQUENCE [LARGE SCALE GENOMIC DNA]</scope>
    <source>
        <strain evidence="3 4">OG2</strain>
    </source>
</reference>
<dbReference type="Gene3D" id="3.30.420.40">
    <property type="match status" value="2"/>
</dbReference>
<feature type="region of interest" description="Disordered" evidence="2">
    <location>
        <begin position="767"/>
        <end position="811"/>
    </location>
</feature>
<dbReference type="Pfam" id="PF00022">
    <property type="entry name" value="Actin"/>
    <property type="match status" value="1"/>
</dbReference>
<feature type="compositionally biased region" description="Low complexity" evidence="2">
    <location>
        <begin position="12"/>
        <end position="22"/>
    </location>
</feature>
<feature type="compositionally biased region" description="Low complexity" evidence="2">
    <location>
        <begin position="49"/>
        <end position="64"/>
    </location>
</feature>
<protein>
    <submittedName>
        <fullName evidence="3">Actin-like protein arp8</fullName>
    </submittedName>
</protein>
<proteinExistence type="inferred from homology"/>
<comment type="similarity">
    <text evidence="1">Belongs to the actin family.</text>
</comment>
<dbReference type="OrthoDB" id="5572108at2759"/>
<dbReference type="Gene3D" id="3.90.640.10">
    <property type="entry name" value="Actin, Chain A, domain 4"/>
    <property type="match status" value="1"/>
</dbReference>
<evidence type="ECO:0000256" key="2">
    <source>
        <dbReference type="SAM" id="MobiDB-lite"/>
    </source>
</evidence>
<evidence type="ECO:0000313" key="4">
    <source>
        <dbReference type="Proteomes" id="UP000750334"/>
    </source>
</evidence>
<dbReference type="PANTHER" id="PTHR11937">
    <property type="entry name" value="ACTIN"/>
    <property type="match status" value="1"/>
</dbReference>
<dbReference type="AlphaFoldDB" id="A0A9P6WDZ1"/>
<dbReference type="InterPro" id="IPR004000">
    <property type="entry name" value="Actin"/>
</dbReference>
<organism evidence="3 4">
    <name type="scientific">Maudiozyma exigua</name>
    <name type="common">Yeast</name>
    <name type="synonym">Kazachstania exigua</name>
    <dbReference type="NCBI Taxonomy" id="34358"/>
    <lineage>
        <taxon>Eukaryota</taxon>
        <taxon>Fungi</taxon>
        <taxon>Dikarya</taxon>
        <taxon>Ascomycota</taxon>
        <taxon>Saccharomycotina</taxon>
        <taxon>Saccharomycetes</taxon>
        <taxon>Saccharomycetales</taxon>
        <taxon>Saccharomycetaceae</taxon>
        <taxon>Maudiozyma</taxon>
    </lineage>
</organism>
<gene>
    <name evidence="3" type="primary">ARP8</name>
    <name evidence="3" type="ORF">C6P45_005309</name>
</gene>
<evidence type="ECO:0000256" key="1">
    <source>
        <dbReference type="RuleBase" id="RU000487"/>
    </source>
</evidence>
<feature type="region of interest" description="Disordered" evidence="2">
    <location>
        <begin position="1"/>
        <end position="71"/>
    </location>
</feature>
<keyword evidence="4" id="KW-1185">Reference proteome</keyword>
<dbReference type="InterPro" id="IPR043129">
    <property type="entry name" value="ATPase_NBD"/>
</dbReference>
<dbReference type="Gene3D" id="3.30.420.580">
    <property type="match status" value="1"/>
</dbReference>
<dbReference type="SMART" id="SM00268">
    <property type="entry name" value="ACTIN"/>
    <property type="match status" value="1"/>
</dbReference>
<feature type="compositionally biased region" description="Polar residues" evidence="2">
    <location>
        <begin position="29"/>
        <end position="40"/>
    </location>
</feature>
<dbReference type="Proteomes" id="UP000750334">
    <property type="component" value="Unassembled WGS sequence"/>
</dbReference>
<dbReference type="EMBL" id="PUHR01000009">
    <property type="protein sequence ID" value="KAG0671703.1"/>
    <property type="molecule type" value="Genomic_DNA"/>
</dbReference>
<dbReference type="CDD" id="cd10206">
    <property type="entry name" value="ASKHA_NBD_Arp8-like"/>
    <property type="match status" value="1"/>
</dbReference>